<organism evidence="2 3">
    <name type="scientific">Clostridium saccharoperbutylacetonicum N1-4(HMT)</name>
    <dbReference type="NCBI Taxonomy" id="931276"/>
    <lineage>
        <taxon>Bacteria</taxon>
        <taxon>Bacillati</taxon>
        <taxon>Bacillota</taxon>
        <taxon>Clostridia</taxon>
        <taxon>Eubacteriales</taxon>
        <taxon>Clostridiaceae</taxon>
        <taxon>Clostridium</taxon>
    </lineage>
</organism>
<dbReference type="STRING" id="36745.CLSAP_26590"/>
<dbReference type="EMBL" id="CP004121">
    <property type="protein sequence ID" value="AGF56686.1"/>
    <property type="molecule type" value="Genomic_DNA"/>
</dbReference>
<feature type="signal peptide" evidence="1">
    <location>
        <begin position="1"/>
        <end position="24"/>
    </location>
</feature>
<dbReference type="HOGENOM" id="CLU_3182159_0_0_9"/>
<evidence type="ECO:0000313" key="2">
    <source>
        <dbReference type="EMBL" id="AGF56686.1"/>
    </source>
</evidence>
<name>M1MPM8_9CLOT</name>
<dbReference type="KEGG" id="csr:Cspa_c29250"/>
<evidence type="ECO:0000313" key="3">
    <source>
        <dbReference type="Proteomes" id="UP000011728"/>
    </source>
</evidence>
<reference evidence="2 3" key="1">
    <citation type="submission" date="2013-02" db="EMBL/GenBank/DDBJ databases">
        <title>Genome sequence of Clostridium saccharoperbutylacetonicum N1-4(HMT).</title>
        <authorList>
            <person name="Poehlein A."/>
            <person name="Daniel R."/>
        </authorList>
    </citation>
    <scope>NUCLEOTIDE SEQUENCE [LARGE SCALE GENOMIC DNA]</scope>
    <source>
        <strain evidence="3">N1-4(HMT)</strain>
    </source>
</reference>
<protein>
    <submittedName>
        <fullName evidence="2">Uncharacterized protein</fullName>
    </submittedName>
</protein>
<accession>M1MPM8</accession>
<sequence length="46" mass="4959">MKKKLIKGVSLFLSCFALTLVLNATTAKTNNSNPAKVHLDESAPWG</sequence>
<keyword evidence="3" id="KW-1185">Reference proteome</keyword>
<dbReference type="Proteomes" id="UP000011728">
    <property type="component" value="Chromosome"/>
</dbReference>
<evidence type="ECO:0000256" key="1">
    <source>
        <dbReference type="SAM" id="SignalP"/>
    </source>
</evidence>
<proteinExistence type="predicted"/>
<keyword evidence="1" id="KW-0732">Signal</keyword>
<dbReference type="AlphaFoldDB" id="M1MPM8"/>
<feature type="chain" id="PRO_5038544143" evidence="1">
    <location>
        <begin position="25"/>
        <end position="46"/>
    </location>
</feature>
<gene>
    <name evidence="2" type="ORF">Cspa_c29250</name>
</gene>
<dbReference type="RefSeq" id="WP_015393005.1">
    <property type="nucleotide sequence ID" value="NC_020291.1"/>
</dbReference>